<name>A0A222VUF8_9PSEU</name>
<dbReference type="SUPFAM" id="SSF55729">
    <property type="entry name" value="Acyl-CoA N-acyltransferases (Nat)"/>
    <property type="match status" value="1"/>
</dbReference>
<dbReference type="PANTHER" id="PTHR37323">
    <property type="entry name" value="GCN5-RELATED N-ACETYLTRANSFERASE"/>
    <property type="match status" value="1"/>
</dbReference>
<proteinExistence type="predicted"/>
<evidence type="ECO:0000256" key="1">
    <source>
        <dbReference type="ARBA" id="ARBA00005189"/>
    </source>
</evidence>
<dbReference type="InterPro" id="IPR052351">
    <property type="entry name" value="Ornithine_N-alpha-AT"/>
</dbReference>
<dbReference type="OrthoDB" id="9787072at2"/>
<evidence type="ECO:0000256" key="2">
    <source>
        <dbReference type="ARBA" id="ARBA00022516"/>
    </source>
</evidence>
<protein>
    <submittedName>
        <fullName evidence="6">Putative hemolysin</fullName>
    </submittedName>
</protein>
<dbReference type="GO" id="GO:0016746">
    <property type="term" value="F:acyltransferase activity"/>
    <property type="evidence" value="ECO:0007669"/>
    <property type="project" value="UniProtKB-KW"/>
</dbReference>
<dbReference type="EMBL" id="FMZE01000007">
    <property type="protein sequence ID" value="SDD33822.1"/>
    <property type="molecule type" value="Genomic_DNA"/>
</dbReference>
<dbReference type="PANTHER" id="PTHR37323:SF1">
    <property type="entry name" value="L-ORNITHINE N(ALPHA)-ACYLTRANSFERASE"/>
    <property type="match status" value="1"/>
</dbReference>
<evidence type="ECO:0000313" key="7">
    <source>
        <dbReference type="Proteomes" id="UP000199494"/>
    </source>
</evidence>
<evidence type="ECO:0000256" key="5">
    <source>
        <dbReference type="ARBA" id="ARBA00023315"/>
    </source>
</evidence>
<dbReference type="KEGG" id="pmad:BAY61_24050"/>
<accession>A0A222VUF8</accession>
<keyword evidence="5" id="KW-0012">Acyltransferase</keyword>
<evidence type="ECO:0000313" key="6">
    <source>
        <dbReference type="EMBL" id="SDD33822.1"/>
    </source>
</evidence>
<dbReference type="AlphaFoldDB" id="A0A222VUF8"/>
<gene>
    <name evidence="6" type="ORF">SAMN05421630_107355</name>
</gene>
<comment type="pathway">
    <text evidence="1">Lipid metabolism.</text>
</comment>
<dbReference type="Gene3D" id="3.40.630.30">
    <property type="match status" value="1"/>
</dbReference>
<evidence type="ECO:0000256" key="3">
    <source>
        <dbReference type="ARBA" id="ARBA00022679"/>
    </source>
</evidence>
<sequence>MRRSQLIASTDRAGADPAATKSGARYSLLVAYDNDEVAAAQRLRHQVFAEEMGAKLEPGAAGVDADYFDQFCDHLVVRDDNSGAIVGTYRMLPPERAAEAGRLYADAEFDLTALSALRGSLVETGRSCVAAGHRNGAVVGLVWAGIARYMLLRGHRFLVGCASVPLADGGTLAAGVWDQVRTRHLAPPAYRVSPYRPWNHAGVPLPSRKGLPPLLKGYVRLGAYVCGPPAHDPDFGVADFLVLLDLQRVDARYLRFFLGESPGDAAGELR</sequence>
<dbReference type="Pfam" id="PF13444">
    <property type="entry name" value="Acetyltransf_5"/>
    <property type="match status" value="1"/>
</dbReference>
<dbReference type="STRING" id="530584.SAMN05421630_107355"/>
<dbReference type="Proteomes" id="UP000199494">
    <property type="component" value="Unassembled WGS sequence"/>
</dbReference>
<dbReference type="RefSeq" id="WP_091807310.1">
    <property type="nucleotide sequence ID" value="NZ_CP016353.1"/>
</dbReference>
<dbReference type="InterPro" id="IPR016181">
    <property type="entry name" value="Acyl_CoA_acyltransferase"/>
</dbReference>
<reference evidence="6 7" key="1">
    <citation type="submission" date="2016-10" db="EMBL/GenBank/DDBJ databases">
        <authorList>
            <person name="de Groot N.N."/>
        </authorList>
    </citation>
    <scope>NUCLEOTIDE SEQUENCE [LARGE SCALE GENOMIC DNA]</scope>
    <source>
        <strain evidence="6 7">CGMCC 4.5506</strain>
    </source>
</reference>
<keyword evidence="4" id="KW-0443">Lipid metabolism</keyword>
<keyword evidence="2" id="KW-0444">Lipid biosynthesis</keyword>
<dbReference type="GO" id="GO:0006629">
    <property type="term" value="P:lipid metabolic process"/>
    <property type="evidence" value="ECO:0007669"/>
    <property type="project" value="UniProtKB-KW"/>
</dbReference>
<keyword evidence="7" id="KW-1185">Reference proteome</keyword>
<keyword evidence="3" id="KW-0808">Transferase</keyword>
<evidence type="ECO:0000256" key="4">
    <source>
        <dbReference type="ARBA" id="ARBA00023098"/>
    </source>
</evidence>
<organism evidence="6 7">
    <name type="scientific">Prauserella marina</name>
    <dbReference type="NCBI Taxonomy" id="530584"/>
    <lineage>
        <taxon>Bacteria</taxon>
        <taxon>Bacillati</taxon>
        <taxon>Actinomycetota</taxon>
        <taxon>Actinomycetes</taxon>
        <taxon>Pseudonocardiales</taxon>
        <taxon>Pseudonocardiaceae</taxon>
        <taxon>Prauserella</taxon>
    </lineage>
</organism>